<sequence>MVDIQILSDLHLEFERGEDPLYTFDFPACAPNLALLGDIGWTRDERLFVWLEFQLTRFERVFFVSGNHEPFIRTLAENETSLEGFASKSVEAREVDKSRGEFIFLNRRRYDIAPDVTILGCTLWAALDQDKLDILSWAVNDFARITNFKPTDYIQAHEADVSWLKGSVETIREEDPAKKVVVFTHHAPTVQGTGNPKYDGGILSSAFATELTTTSWWGPPIVLWAFGHTHWCCNFEKNGVKIFSNQRGYGKGAEGFDETKVISV</sequence>
<dbReference type="GeneID" id="9379222"/>
<protein>
    <recommendedName>
        <fullName evidence="1">Calcineurin-like phosphoesterase domain-containing protein</fullName>
    </recommendedName>
</protein>
<keyword evidence="3" id="KW-1185">Reference proteome</keyword>
<dbReference type="Gene3D" id="3.60.21.10">
    <property type="match status" value="1"/>
</dbReference>
<dbReference type="AlphaFoldDB" id="D6RL80"/>
<dbReference type="InterPro" id="IPR029052">
    <property type="entry name" value="Metallo-depent_PP-like"/>
</dbReference>
<evidence type="ECO:0000259" key="1">
    <source>
        <dbReference type="Pfam" id="PF00149"/>
    </source>
</evidence>
<dbReference type="KEGG" id="cci:CC1G_14215"/>
<dbReference type="GO" id="GO:0016787">
    <property type="term" value="F:hydrolase activity"/>
    <property type="evidence" value="ECO:0007669"/>
    <property type="project" value="InterPro"/>
</dbReference>
<dbReference type="PANTHER" id="PTHR37844:SF2">
    <property type="entry name" value="SER_THR PROTEIN PHOSPHATASE SUPERFAMILY (AFU_ORTHOLOGUE AFUA_1G14840)"/>
    <property type="match status" value="1"/>
</dbReference>
<gene>
    <name evidence="2" type="ORF">CC1G_14215</name>
</gene>
<dbReference type="VEuPathDB" id="FungiDB:CC1G_14215"/>
<comment type="caution">
    <text evidence="2">The sequence shown here is derived from an EMBL/GenBank/DDBJ whole genome shotgun (WGS) entry which is preliminary data.</text>
</comment>
<dbReference type="PANTHER" id="PTHR37844">
    <property type="entry name" value="SER/THR PROTEIN PHOSPHATASE SUPERFAMILY (AFU_ORTHOLOGUE AFUA_1G14840)"/>
    <property type="match status" value="1"/>
</dbReference>
<dbReference type="InParanoid" id="D6RL80"/>
<dbReference type="InterPro" id="IPR004843">
    <property type="entry name" value="Calcineurin-like_PHP"/>
</dbReference>
<reference evidence="2 3" key="1">
    <citation type="journal article" date="2010" name="Proc. Natl. Acad. Sci. U.S.A.">
        <title>Insights into evolution of multicellular fungi from the assembled chromosomes of the mushroom Coprinopsis cinerea (Coprinus cinereus).</title>
        <authorList>
            <person name="Stajich J.E."/>
            <person name="Wilke S.K."/>
            <person name="Ahren D."/>
            <person name="Au C.H."/>
            <person name="Birren B.W."/>
            <person name="Borodovsky M."/>
            <person name="Burns C."/>
            <person name="Canback B."/>
            <person name="Casselton L.A."/>
            <person name="Cheng C.K."/>
            <person name="Deng J."/>
            <person name="Dietrich F.S."/>
            <person name="Fargo D.C."/>
            <person name="Farman M.L."/>
            <person name="Gathman A.C."/>
            <person name="Goldberg J."/>
            <person name="Guigo R."/>
            <person name="Hoegger P.J."/>
            <person name="Hooker J.B."/>
            <person name="Huggins A."/>
            <person name="James T.Y."/>
            <person name="Kamada T."/>
            <person name="Kilaru S."/>
            <person name="Kodira C."/>
            <person name="Kues U."/>
            <person name="Kupfer D."/>
            <person name="Kwan H.S."/>
            <person name="Lomsadze A."/>
            <person name="Li W."/>
            <person name="Lilly W.W."/>
            <person name="Ma L.J."/>
            <person name="Mackey A.J."/>
            <person name="Manning G."/>
            <person name="Martin F."/>
            <person name="Muraguchi H."/>
            <person name="Natvig D.O."/>
            <person name="Palmerini H."/>
            <person name="Ramesh M.A."/>
            <person name="Rehmeyer C.J."/>
            <person name="Roe B.A."/>
            <person name="Shenoy N."/>
            <person name="Stanke M."/>
            <person name="Ter-Hovhannisyan V."/>
            <person name="Tunlid A."/>
            <person name="Velagapudi R."/>
            <person name="Vision T.J."/>
            <person name="Zeng Q."/>
            <person name="Zolan M.E."/>
            <person name="Pukkila P.J."/>
        </authorList>
    </citation>
    <scope>NUCLEOTIDE SEQUENCE [LARGE SCALE GENOMIC DNA]</scope>
    <source>
        <strain evidence="3">Okayama-7 / 130 / ATCC MYA-4618 / FGSC 9003</strain>
    </source>
</reference>
<organism evidence="2 3">
    <name type="scientific">Coprinopsis cinerea (strain Okayama-7 / 130 / ATCC MYA-4618 / FGSC 9003)</name>
    <name type="common">Inky cap fungus</name>
    <name type="synonym">Hormographiella aspergillata</name>
    <dbReference type="NCBI Taxonomy" id="240176"/>
    <lineage>
        <taxon>Eukaryota</taxon>
        <taxon>Fungi</taxon>
        <taxon>Dikarya</taxon>
        <taxon>Basidiomycota</taxon>
        <taxon>Agaricomycotina</taxon>
        <taxon>Agaricomycetes</taxon>
        <taxon>Agaricomycetidae</taxon>
        <taxon>Agaricales</taxon>
        <taxon>Agaricineae</taxon>
        <taxon>Psathyrellaceae</taxon>
        <taxon>Coprinopsis</taxon>
    </lineage>
</organism>
<accession>D6RL80</accession>
<dbReference type="SUPFAM" id="SSF56300">
    <property type="entry name" value="Metallo-dependent phosphatases"/>
    <property type="match status" value="1"/>
</dbReference>
<dbReference type="OrthoDB" id="550558at2759"/>
<evidence type="ECO:0000313" key="3">
    <source>
        <dbReference type="Proteomes" id="UP000001861"/>
    </source>
</evidence>
<proteinExistence type="predicted"/>
<feature type="domain" description="Calcineurin-like phosphoesterase" evidence="1">
    <location>
        <begin position="6"/>
        <end position="231"/>
    </location>
</feature>
<dbReference type="HOGENOM" id="CLU_060372_0_1_1"/>
<dbReference type="Pfam" id="PF00149">
    <property type="entry name" value="Metallophos"/>
    <property type="match status" value="1"/>
</dbReference>
<dbReference type="EMBL" id="AACS02000003">
    <property type="protein sequence ID" value="EFI28188.1"/>
    <property type="molecule type" value="Genomic_DNA"/>
</dbReference>
<dbReference type="Proteomes" id="UP000001861">
    <property type="component" value="Unassembled WGS sequence"/>
</dbReference>
<dbReference type="OMA" id="HEPQSYT"/>
<name>D6RL80_COPC7</name>
<dbReference type="eggNOG" id="ENOG502RZN8">
    <property type="taxonomic scope" value="Eukaryota"/>
</dbReference>
<dbReference type="RefSeq" id="XP_002911682.1">
    <property type="nucleotide sequence ID" value="XM_002911636.1"/>
</dbReference>
<evidence type="ECO:0000313" key="2">
    <source>
        <dbReference type="EMBL" id="EFI28188.1"/>
    </source>
</evidence>